<dbReference type="GO" id="GO:0016020">
    <property type="term" value="C:membrane"/>
    <property type="evidence" value="ECO:0007669"/>
    <property type="project" value="UniProtKB-SubCell"/>
</dbReference>
<evidence type="ECO:0000313" key="6">
    <source>
        <dbReference type="Proteomes" id="UP000799779"/>
    </source>
</evidence>
<dbReference type="InterPro" id="IPR002523">
    <property type="entry name" value="MgTranspt_CorA/ZnTranspt_ZntB"/>
</dbReference>
<dbReference type="GO" id="GO:0046873">
    <property type="term" value="F:metal ion transmembrane transporter activity"/>
    <property type="evidence" value="ECO:0007669"/>
    <property type="project" value="InterPro"/>
</dbReference>
<protein>
    <submittedName>
        <fullName evidence="5">Uncharacterized protein</fullName>
    </submittedName>
</protein>
<keyword evidence="4" id="KW-0472">Membrane</keyword>
<dbReference type="OrthoDB" id="3231000at2759"/>
<evidence type="ECO:0000256" key="2">
    <source>
        <dbReference type="ARBA" id="ARBA00022692"/>
    </source>
</evidence>
<dbReference type="InterPro" id="IPR045863">
    <property type="entry name" value="CorA_TM1_TM2"/>
</dbReference>
<evidence type="ECO:0000256" key="4">
    <source>
        <dbReference type="ARBA" id="ARBA00023136"/>
    </source>
</evidence>
<comment type="subcellular location">
    <subcellularLocation>
        <location evidence="1">Membrane</location>
        <topology evidence="1">Multi-pass membrane protein</topology>
    </subcellularLocation>
</comment>
<evidence type="ECO:0000256" key="1">
    <source>
        <dbReference type="ARBA" id="ARBA00004141"/>
    </source>
</evidence>
<keyword evidence="6" id="KW-1185">Reference proteome</keyword>
<dbReference type="Gene3D" id="1.20.58.340">
    <property type="entry name" value="Magnesium transport protein CorA, transmembrane region"/>
    <property type="match status" value="1"/>
</dbReference>
<reference evidence="5" key="1">
    <citation type="journal article" date="2020" name="Stud. Mycol.">
        <title>101 Dothideomycetes genomes: a test case for predicting lifestyles and emergence of pathogens.</title>
        <authorList>
            <person name="Haridas S."/>
            <person name="Albert R."/>
            <person name="Binder M."/>
            <person name="Bloem J."/>
            <person name="Labutti K."/>
            <person name="Salamov A."/>
            <person name="Andreopoulos B."/>
            <person name="Baker S."/>
            <person name="Barry K."/>
            <person name="Bills G."/>
            <person name="Bluhm B."/>
            <person name="Cannon C."/>
            <person name="Castanera R."/>
            <person name="Culley D."/>
            <person name="Daum C."/>
            <person name="Ezra D."/>
            <person name="Gonzalez J."/>
            <person name="Henrissat B."/>
            <person name="Kuo A."/>
            <person name="Liang C."/>
            <person name="Lipzen A."/>
            <person name="Lutzoni F."/>
            <person name="Magnuson J."/>
            <person name="Mondo S."/>
            <person name="Nolan M."/>
            <person name="Ohm R."/>
            <person name="Pangilinan J."/>
            <person name="Park H.-J."/>
            <person name="Ramirez L."/>
            <person name="Alfaro M."/>
            <person name="Sun H."/>
            <person name="Tritt A."/>
            <person name="Yoshinaga Y."/>
            <person name="Zwiers L.-H."/>
            <person name="Turgeon B."/>
            <person name="Goodwin S."/>
            <person name="Spatafora J."/>
            <person name="Crous P."/>
            <person name="Grigoriev I."/>
        </authorList>
    </citation>
    <scope>NUCLEOTIDE SEQUENCE</scope>
    <source>
        <strain evidence="5">CBS 123094</strain>
    </source>
</reference>
<name>A0A6A5X415_9PLEO</name>
<proteinExistence type="predicted"/>
<organism evidence="5 6">
    <name type="scientific">Amniculicola lignicola CBS 123094</name>
    <dbReference type="NCBI Taxonomy" id="1392246"/>
    <lineage>
        <taxon>Eukaryota</taxon>
        <taxon>Fungi</taxon>
        <taxon>Dikarya</taxon>
        <taxon>Ascomycota</taxon>
        <taxon>Pezizomycotina</taxon>
        <taxon>Dothideomycetes</taxon>
        <taxon>Pleosporomycetidae</taxon>
        <taxon>Pleosporales</taxon>
        <taxon>Amniculicolaceae</taxon>
        <taxon>Amniculicola</taxon>
    </lineage>
</organism>
<dbReference type="Proteomes" id="UP000799779">
    <property type="component" value="Unassembled WGS sequence"/>
</dbReference>
<keyword evidence="3" id="KW-1133">Transmembrane helix</keyword>
<evidence type="ECO:0000256" key="3">
    <source>
        <dbReference type="ARBA" id="ARBA00022989"/>
    </source>
</evidence>
<evidence type="ECO:0000313" key="5">
    <source>
        <dbReference type="EMBL" id="KAF2007616.1"/>
    </source>
</evidence>
<accession>A0A6A5X415</accession>
<dbReference type="AlphaFoldDB" id="A0A6A5X415"/>
<dbReference type="Pfam" id="PF01544">
    <property type="entry name" value="CorA"/>
    <property type="match status" value="1"/>
</dbReference>
<keyword evidence="2" id="KW-0812">Transmembrane</keyword>
<dbReference type="EMBL" id="ML977557">
    <property type="protein sequence ID" value="KAF2007616.1"/>
    <property type="molecule type" value="Genomic_DNA"/>
</dbReference>
<gene>
    <name evidence="5" type="ORF">P154DRAFT_529203</name>
</gene>
<dbReference type="SUPFAM" id="SSF144083">
    <property type="entry name" value="Magnesium transport protein CorA, transmembrane region"/>
    <property type="match status" value="1"/>
</dbReference>
<sequence length="378" mass="42564">MVLSHADAKFGDSLYGGSNYLCNVDPAFFLRHLDLVHSSTERGYFTSPSLPSSNANILGLRIPTIGYRQFDKDITQKEIEELRWVASARMKEYRDNLERERNIETGDSIVRSFVVYDQEYYSIEQDLSISVNMLGKGWIEIALKTAHIASKPGIGAGRFPQSGSLIHTHYGRFLDLNTSMSDLFYSLGELFSFFANSETQFLNMTGQKIAMEMHKLIDDKNQLTAEEGIHDLTLSNLLYNLSIIDRHIARLKDCVSILKTNGGSRRPKASDDKQKAKALSTRVTLLEDFQYPLDKAINLSQTCERGMGIAGNNKIVAESRTAIGQVKRMSKLTLLASFFVPASFTTSLFGMNFQQFGSGSLNIWFRFMLILRGLPQML</sequence>